<name>A0ABY8N424_9FLAO</name>
<dbReference type="EMBL" id="CP092332">
    <property type="protein sequence ID" value="WGK94129.1"/>
    <property type="molecule type" value="Genomic_DNA"/>
</dbReference>
<proteinExistence type="predicted"/>
<accession>A0ABY8N424</accession>
<dbReference type="RefSeq" id="WP_264533144.1">
    <property type="nucleotide sequence ID" value="NZ_CP092332.1"/>
</dbReference>
<evidence type="ECO:0000313" key="3">
    <source>
        <dbReference type="Proteomes" id="UP001232117"/>
    </source>
</evidence>
<protein>
    <submittedName>
        <fullName evidence="2">Gluconate 2-dehydrogenase subunit 3 family protein</fullName>
    </submittedName>
</protein>
<dbReference type="Proteomes" id="UP001232117">
    <property type="component" value="Chromosome"/>
</dbReference>
<gene>
    <name evidence="2" type="ORF">MG292_08575</name>
</gene>
<evidence type="ECO:0000313" key="2">
    <source>
        <dbReference type="EMBL" id="WGK94129.1"/>
    </source>
</evidence>
<organism evidence="2 3">
    <name type="scientific">Flavobacterium keumense</name>
    <dbReference type="NCBI Taxonomy" id="1306518"/>
    <lineage>
        <taxon>Bacteria</taxon>
        <taxon>Pseudomonadati</taxon>
        <taxon>Bacteroidota</taxon>
        <taxon>Flavobacteriia</taxon>
        <taxon>Flavobacteriales</taxon>
        <taxon>Flavobacteriaceae</taxon>
        <taxon>Flavobacterium</taxon>
    </lineage>
</organism>
<feature type="transmembrane region" description="Helical" evidence="1">
    <location>
        <begin position="12"/>
        <end position="33"/>
    </location>
</feature>
<keyword evidence="1" id="KW-1133">Transmembrane helix</keyword>
<keyword evidence="1" id="KW-0812">Transmembrane</keyword>
<keyword evidence="1" id="KW-0472">Membrane</keyword>
<reference evidence="2 3" key="1">
    <citation type="submission" date="2022-02" db="EMBL/GenBank/DDBJ databases">
        <authorList>
            <person name="Cha I.-T."/>
            <person name="Lee K.-E."/>
            <person name="Park S.-J."/>
        </authorList>
    </citation>
    <scope>NUCLEOTIDE SEQUENCE [LARGE SCALE GENOMIC DNA]</scope>
    <source>
        <strain evidence="2 3">K3R-10</strain>
    </source>
</reference>
<keyword evidence="3" id="KW-1185">Reference proteome</keyword>
<dbReference type="Pfam" id="PF13618">
    <property type="entry name" value="Gluconate_2-dh3"/>
    <property type="match status" value="1"/>
</dbReference>
<reference evidence="2 3" key="2">
    <citation type="submission" date="2023-06" db="EMBL/GenBank/DDBJ databases">
        <title>Complete Genome Sequence of Flavobacterium keumense K3R-10.</title>
        <authorList>
            <person name="Jeong H."/>
            <person name="Jhang S.Y."/>
            <person name="Kim J.N."/>
        </authorList>
    </citation>
    <scope>NUCLEOTIDE SEQUENCE [LARGE SCALE GENOMIC DNA]</scope>
    <source>
        <strain evidence="2 3">K3R-10</strain>
    </source>
</reference>
<dbReference type="InterPro" id="IPR027056">
    <property type="entry name" value="Gluconate_2DH_su3"/>
</dbReference>
<evidence type="ECO:0000256" key="1">
    <source>
        <dbReference type="SAM" id="Phobius"/>
    </source>
</evidence>
<sequence>MERREALKRVAYLMGGAISATTMGVLFESFTVLDKSKMVNFSVSDEAILAEFAEIIIPTTATSPGAKAAGLGPFIPMMVRDCYPANLQELFAQGLKDMDEKCIKTYGKNFVSLSDTERLQVVTHLRDEAKANSKQPSFFAIARDLTILGYYSSEIGCTQAREYIAIPGRYDGNAPLEPGQKAWATS</sequence>